<proteinExistence type="predicted"/>
<accession>A0A2G9TBD7</accession>
<feature type="domain" description="START" evidence="1">
    <location>
        <begin position="25"/>
        <end position="106"/>
    </location>
</feature>
<dbReference type="Pfam" id="PF01852">
    <property type="entry name" value="START"/>
    <property type="match status" value="1"/>
</dbReference>
<evidence type="ECO:0000313" key="2">
    <source>
        <dbReference type="EMBL" id="PIO55279.1"/>
    </source>
</evidence>
<dbReference type="InterPro" id="IPR023393">
    <property type="entry name" value="START-like_dom_sf"/>
</dbReference>
<dbReference type="OrthoDB" id="5403181at2759"/>
<sequence length="106" mass="12273">MRVNVARVWEDADYARVRNMCETTQGWQEVYKKKSISISIQSVPCSNYHMGKAVATFADVPASVAYDVLHDSTYRPHWDRHMAAQCYIGRINPNNDIGYYACEFWC</sequence>
<name>A0A2G9TBD7_TELCI</name>
<dbReference type="SUPFAM" id="SSF55961">
    <property type="entry name" value="Bet v1-like"/>
    <property type="match status" value="1"/>
</dbReference>
<reference evidence="2 3" key="1">
    <citation type="submission" date="2015-09" db="EMBL/GenBank/DDBJ databases">
        <title>Draft genome of the parasitic nematode Teladorsagia circumcincta isolate WARC Sus (inbred).</title>
        <authorList>
            <person name="Mitreva M."/>
        </authorList>
    </citation>
    <scope>NUCLEOTIDE SEQUENCE [LARGE SCALE GENOMIC DNA]</scope>
    <source>
        <strain evidence="2 3">S</strain>
    </source>
</reference>
<dbReference type="PANTHER" id="PTHR19308">
    <property type="entry name" value="PHOSPHATIDYLCHOLINE TRANSFER PROTEIN"/>
    <property type="match status" value="1"/>
</dbReference>
<protein>
    <recommendedName>
        <fullName evidence="1">START domain-containing protein</fullName>
    </recommendedName>
</protein>
<dbReference type="GO" id="GO:0005737">
    <property type="term" value="C:cytoplasm"/>
    <property type="evidence" value="ECO:0007669"/>
    <property type="project" value="UniProtKB-ARBA"/>
</dbReference>
<dbReference type="InterPro" id="IPR002913">
    <property type="entry name" value="START_lipid-bd_dom"/>
</dbReference>
<dbReference type="Gene3D" id="3.30.530.20">
    <property type="match status" value="1"/>
</dbReference>
<dbReference type="PANTHER" id="PTHR19308:SF14">
    <property type="entry name" value="START DOMAIN-CONTAINING PROTEIN"/>
    <property type="match status" value="1"/>
</dbReference>
<dbReference type="PROSITE" id="PS50848">
    <property type="entry name" value="START"/>
    <property type="match status" value="1"/>
</dbReference>
<dbReference type="AlphaFoldDB" id="A0A2G9TBD7"/>
<evidence type="ECO:0000313" key="3">
    <source>
        <dbReference type="Proteomes" id="UP000230423"/>
    </source>
</evidence>
<dbReference type="GO" id="GO:0008289">
    <property type="term" value="F:lipid binding"/>
    <property type="evidence" value="ECO:0007669"/>
    <property type="project" value="InterPro"/>
</dbReference>
<dbReference type="EMBL" id="KZ387349">
    <property type="protein sequence ID" value="PIO55279.1"/>
    <property type="molecule type" value="Genomic_DNA"/>
</dbReference>
<dbReference type="InterPro" id="IPR051213">
    <property type="entry name" value="START_lipid_transfer"/>
</dbReference>
<keyword evidence="3" id="KW-1185">Reference proteome</keyword>
<evidence type="ECO:0000259" key="1">
    <source>
        <dbReference type="PROSITE" id="PS50848"/>
    </source>
</evidence>
<gene>
    <name evidence="2" type="ORF">TELCIR_23334</name>
</gene>
<organism evidence="2 3">
    <name type="scientific">Teladorsagia circumcincta</name>
    <name type="common">Brown stomach worm</name>
    <name type="synonym">Ostertagia circumcincta</name>
    <dbReference type="NCBI Taxonomy" id="45464"/>
    <lineage>
        <taxon>Eukaryota</taxon>
        <taxon>Metazoa</taxon>
        <taxon>Ecdysozoa</taxon>
        <taxon>Nematoda</taxon>
        <taxon>Chromadorea</taxon>
        <taxon>Rhabditida</taxon>
        <taxon>Rhabditina</taxon>
        <taxon>Rhabditomorpha</taxon>
        <taxon>Strongyloidea</taxon>
        <taxon>Trichostrongylidae</taxon>
        <taxon>Teladorsagia</taxon>
    </lineage>
</organism>
<dbReference type="Proteomes" id="UP000230423">
    <property type="component" value="Unassembled WGS sequence"/>
</dbReference>